<organism evidence="8 9">
    <name type="scientific">Psychrosphaera algicola</name>
    <dbReference type="NCBI Taxonomy" id="3023714"/>
    <lineage>
        <taxon>Bacteria</taxon>
        <taxon>Pseudomonadati</taxon>
        <taxon>Pseudomonadota</taxon>
        <taxon>Gammaproteobacteria</taxon>
        <taxon>Alteromonadales</taxon>
        <taxon>Pseudoalteromonadaceae</taxon>
        <taxon>Psychrosphaera</taxon>
    </lineage>
</organism>
<dbReference type="InterPro" id="IPR018099">
    <property type="entry name" value="Purine_phosphorylase-2_CS"/>
</dbReference>
<evidence type="ECO:0000313" key="9">
    <source>
        <dbReference type="Proteomes" id="UP001528411"/>
    </source>
</evidence>
<dbReference type="InterPro" id="IPR035994">
    <property type="entry name" value="Nucleoside_phosphorylase_sf"/>
</dbReference>
<evidence type="ECO:0000259" key="7">
    <source>
        <dbReference type="Pfam" id="PF01048"/>
    </source>
</evidence>
<sequence>MNKPYLASAEYIKQHIGDFKPKYAIILGSGLADIANDITNPIVIKYQDIPMFPVSSVSGHPGELIAGYLNNVPVLCMKGRFHYYEGLSFDQIAIPIRTLKALGADDLILTNASGSLNSEMTPEQFDDHRRSLKLLWC</sequence>
<dbReference type="Proteomes" id="UP001528411">
    <property type="component" value="Unassembled WGS sequence"/>
</dbReference>
<evidence type="ECO:0000256" key="4">
    <source>
        <dbReference type="ARBA" id="ARBA00022676"/>
    </source>
</evidence>
<gene>
    <name evidence="8" type="ORF">PN838_03440</name>
</gene>
<dbReference type="EMBL" id="JAQOMS010000002">
    <property type="protein sequence ID" value="MDC2888048.1"/>
    <property type="molecule type" value="Genomic_DNA"/>
</dbReference>
<keyword evidence="9" id="KW-1185">Reference proteome</keyword>
<name>A0ABT5F945_9GAMM</name>
<evidence type="ECO:0000256" key="2">
    <source>
        <dbReference type="ARBA" id="ARBA00006751"/>
    </source>
</evidence>
<comment type="caution">
    <text evidence="8">The sequence shown here is derived from an EMBL/GenBank/DDBJ whole genome shotgun (WGS) entry which is preliminary data.</text>
</comment>
<evidence type="ECO:0000256" key="5">
    <source>
        <dbReference type="ARBA" id="ARBA00022679"/>
    </source>
</evidence>
<feature type="domain" description="Nucleoside phosphorylase" evidence="7">
    <location>
        <begin position="22"/>
        <end position="122"/>
    </location>
</feature>
<dbReference type="Pfam" id="PF01048">
    <property type="entry name" value="PNP_UDP_1"/>
    <property type="match status" value="1"/>
</dbReference>
<dbReference type="PANTHER" id="PTHR11904">
    <property type="entry name" value="METHYLTHIOADENOSINE/PURINE NUCLEOSIDE PHOSPHORYLASE"/>
    <property type="match status" value="1"/>
</dbReference>
<keyword evidence="5" id="KW-0808">Transferase</keyword>
<dbReference type="RefSeq" id="WP_272179778.1">
    <property type="nucleotide sequence ID" value="NZ_JAQOMS010000002.1"/>
</dbReference>
<proteinExistence type="inferred from homology"/>
<dbReference type="EC" id="2.4.2.1" evidence="3"/>
<reference evidence="8 9" key="1">
    <citation type="submission" date="2023-01" db="EMBL/GenBank/DDBJ databases">
        <title>Psychrosphaera sp. nov., isolated from marine algae.</title>
        <authorList>
            <person name="Bayburt H."/>
            <person name="Choi B.J."/>
            <person name="Kim J.M."/>
            <person name="Choi D.G."/>
            <person name="Jeon C.O."/>
        </authorList>
    </citation>
    <scope>NUCLEOTIDE SEQUENCE [LARGE SCALE GENOMIC DNA]</scope>
    <source>
        <strain evidence="8 9">G1-22</strain>
    </source>
</reference>
<dbReference type="SUPFAM" id="SSF53167">
    <property type="entry name" value="Purine and uridine phosphorylases"/>
    <property type="match status" value="1"/>
</dbReference>
<evidence type="ECO:0000256" key="3">
    <source>
        <dbReference type="ARBA" id="ARBA00011886"/>
    </source>
</evidence>
<keyword evidence="4" id="KW-0328">Glycosyltransferase</keyword>
<comment type="pathway">
    <text evidence="1">Purine metabolism; purine nucleoside salvage.</text>
</comment>
<dbReference type="PROSITE" id="PS01240">
    <property type="entry name" value="PNP_MTAP_2"/>
    <property type="match status" value="1"/>
</dbReference>
<dbReference type="CDD" id="cd09009">
    <property type="entry name" value="PNP-EcPNPII_like"/>
    <property type="match status" value="1"/>
</dbReference>
<accession>A0ABT5F945</accession>
<protein>
    <recommendedName>
        <fullName evidence="3">purine-nucleoside phosphorylase</fullName>
        <ecNumber evidence="3">2.4.2.1</ecNumber>
    </recommendedName>
    <alternativeName>
        <fullName evidence="6">Inosine-guanosine phosphorylase</fullName>
    </alternativeName>
</protein>
<dbReference type="PANTHER" id="PTHR11904:SF9">
    <property type="entry name" value="PURINE NUCLEOSIDE PHOSPHORYLASE-RELATED"/>
    <property type="match status" value="1"/>
</dbReference>
<dbReference type="InterPro" id="IPR000845">
    <property type="entry name" value="Nucleoside_phosphorylase_d"/>
</dbReference>
<evidence type="ECO:0000256" key="1">
    <source>
        <dbReference type="ARBA" id="ARBA00005058"/>
    </source>
</evidence>
<evidence type="ECO:0000313" key="8">
    <source>
        <dbReference type="EMBL" id="MDC2888048.1"/>
    </source>
</evidence>
<comment type="similarity">
    <text evidence="2">Belongs to the PNP/MTAP phosphorylase family.</text>
</comment>
<evidence type="ECO:0000256" key="6">
    <source>
        <dbReference type="ARBA" id="ARBA00031036"/>
    </source>
</evidence>
<dbReference type="Gene3D" id="3.40.50.1580">
    <property type="entry name" value="Nucleoside phosphorylase domain"/>
    <property type="match status" value="1"/>
</dbReference>
<dbReference type="InterPro" id="IPR011268">
    <property type="entry name" value="Purine_phosphorylase"/>
</dbReference>